<protein>
    <submittedName>
        <fullName evidence="1">Uncharacterized protein</fullName>
    </submittedName>
</protein>
<reference evidence="1" key="1">
    <citation type="submission" date="2018-10" db="EMBL/GenBank/DDBJ databases">
        <title>Hidden diversity of soil giant viruses.</title>
        <authorList>
            <person name="Schulz F."/>
            <person name="Alteio L."/>
            <person name="Goudeau D."/>
            <person name="Ryan E.M."/>
            <person name="Malmstrom R.R."/>
            <person name="Blanchard J."/>
            <person name="Woyke T."/>
        </authorList>
    </citation>
    <scope>NUCLEOTIDE SEQUENCE</scope>
    <source>
        <strain evidence="1">SYV1</strain>
    </source>
</reference>
<proteinExistence type="predicted"/>
<gene>
    <name evidence="1" type="ORF">Sylvanvirus3_3</name>
</gene>
<accession>A0A3G5AKS3</accession>
<name>A0A3G5AKS3_9VIRU</name>
<organism evidence="1">
    <name type="scientific">Sylvanvirus sp</name>
    <dbReference type="NCBI Taxonomy" id="2487774"/>
    <lineage>
        <taxon>Viruses</taxon>
    </lineage>
</organism>
<evidence type="ECO:0000313" key="1">
    <source>
        <dbReference type="EMBL" id="AYV86549.1"/>
    </source>
</evidence>
<sequence>MTSIYALSHQRVTTLVDLVGCTRLQLQELKASLQTVERDIQHLQIIRQSYETSYEKEYEQIWNKTNEWKGHIKTKI</sequence>
<dbReference type="EMBL" id="MK072509">
    <property type="protein sequence ID" value="AYV86549.1"/>
    <property type="molecule type" value="Genomic_DNA"/>
</dbReference>